<reference evidence="2" key="1">
    <citation type="submission" date="2024-01" db="EMBL/GenBank/DDBJ databases">
        <title>Sequencing the genomes of a sandfly, Sergentomyia squamirostris, and its two endosymbionts.</title>
        <authorList>
            <person name="Itokawa K."/>
            <person name="Sanjoba C."/>
        </authorList>
    </citation>
    <scope>NUCLEOTIDE SEQUENCE</scope>
    <source>
        <strain evidence="2">RiSSQ</strain>
    </source>
</reference>
<dbReference type="AlphaFoldDB" id="A0AAT9G9B1"/>
<keyword evidence="1" id="KW-0175">Coiled coil</keyword>
<organism evidence="2">
    <name type="scientific">Candidatus Tisiphia endosymbiont of Sergentomyia squamirostris</name>
    <dbReference type="NCBI Taxonomy" id="3113639"/>
    <lineage>
        <taxon>Bacteria</taxon>
        <taxon>Pseudomonadati</taxon>
        <taxon>Pseudomonadota</taxon>
        <taxon>Alphaproteobacteria</taxon>
        <taxon>Rickettsiales</taxon>
        <taxon>Rickettsiaceae</taxon>
        <taxon>Rickettsieae</taxon>
        <taxon>Candidatus Tisiphia</taxon>
    </lineage>
</organism>
<gene>
    <name evidence="2" type="ORF">DMENIID0002_10760</name>
</gene>
<sequence>MVLFNKLQNNFLINRSNRYLVTRCIIFLFLFILFFLLQGFGTSNVLAAGLRNEQINLYHPNPTINREYFENEIETTWQLIDEARDELKRLEQTRNSQIIDRFGDYDNELKKEFGSQNNYYLGTLELLEADYLTLLDLYRDYSLEKEMIEEKISDNETRKGIKEKGLTAIKQLIKRNSKEYDKAQSDAERKSLVEKEESLSKIKKELEETSYQDAVYLKNENNKQRGSEYNVVNTNPESIYEDNFSDHSSIVKILKKIDISPQDLRYDDNTKETLYINLKEVNQKLEDLAQDMSNIEQQESILNQEKDHYDKLSSAINIKEDKIRKLEETKQYFESKLDCKEANNSLPTLPKKKFKNVAAALSKKLCKFRNRLYIKV</sequence>
<protein>
    <submittedName>
        <fullName evidence="2">Uncharacterized protein</fullName>
    </submittedName>
</protein>
<proteinExistence type="predicted"/>
<feature type="coiled-coil region" evidence="1">
    <location>
        <begin position="73"/>
        <end position="100"/>
    </location>
</feature>
<feature type="coiled-coil region" evidence="1">
    <location>
        <begin position="271"/>
        <end position="343"/>
    </location>
</feature>
<evidence type="ECO:0000256" key="1">
    <source>
        <dbReference type="SAM" id="Coils"/>
    </source>
</evidence>
<name>A0AAT9G9B1_9RICK</name>
<accession>A0AAT9G9B1</accession>
<dbReference type="EMBL" id="AP029170">
    <property type="protein sequence ID" value="BFD46430.1"/>
    <property type="molecule type" value="Genomic_DNA"/>
</dbReference>
<evidence type="ECO:0000313" key="2">
    <source>
        <dbReference type="EMBL" id="BFD46430.1"/>
    </source>
</evidence>